<reference evidence="2" key="1">
    <citation type="journal article" date="2021" name="Sci. Rep.">
        <title>Diploid genomic architecture of Nitzschia inconspicua, an elite biomass production diatom.</title>
        <authorList>
            <person name="Oliver A."/>
            <person name="Podell S."/>
            <person name="Pinowska A."/>
            <person name="Traller J.C."/>
            <person name="Smith S.R."/>
            <person name="McClure R."/>
            <person name="Beliaev A."/>
            <person name="Bohutskyi P."/>
            <person name="Hill E.A."/>
            <person name="Rabines A."/>
            <person name="Zheng H."/>
            <person name="Allen L.Z."/>
            <person name="Kuo A."/>
            <person name="Grigoriev I.V."/>
            <person name="Allen A.E."/>
            <person name="Hazlebeck D."/>
            <person name="Allen E.E."/>
        </authorList>
    </citation>
    <scope>NUCLEOTIDE SEQUENCE</scope>
    <source>
        <strain evidence="2">Hildebrandi</strain>
    </source>
</reference>
<keyword evidence="1" id="KW-0472">Membrane</keyword>
<feature type="transmembrane region" description="Helical" evidence="1">
    <location>
        <begin position="157"/>
        <end position="175"/>
    </location>
</feature>
<dbReference type="OrthoDB" id="42925at2759"/>
<accession>A0A9K3KJ28</accession>
<comment type="caution">
    <text evidence="2">The sequence shown here is derived from an EMBL/GenBank/DDBJ whole genome shotgun (WGS) entry which is preliminary data.</text>
</comment>
<dbReference type="EMBL" id="JAGRRH010000023">
    <property type="protein sequence ID" value="KAG7344629.1"/>
    <property type="molecule type" value="Genomic_DNA"/>
</dbReference>
<dbReference type="AlphaFoldDB" id="A0A9K3KJ28"/>
<dbReference type="Proteomes" id="UP000693970">
    <property type="component" value="Unassembled WGS sequence"/>
</dbReference>
<feature type="transmembrane region" description="Helical" evidence="1">
    <location>
        <begin position="125"/>
        <end position="145"/>
    </location>
</feature>
<reference evidence="2" key="2">
    <citation type="submission" date="2021-04" db="EMBL/GenBank/DDBJ databases">
        <authorList>
            <person name="Podell S."/>
        </authorList>
    </citation>
    <scope>NUCLEOTIDE SEQUENCE</scope>
    <source>
        <strain evidence="2">Hildebrandi</strain>
    </source>
</reference>
<dbReference type="EMBL" id="JAGRRH010000004">
    <property type="protein sequence ID" value="KAG7370470.1"/>
    <property type="molecule type" value="Genomic_DNA"/>
</dbReference>
<name>A0A9K3KJ28_9STRA</name>
<proteinExistence type="predicted"/>
<keyword evidence="1" id="KW-0812">Transmembrane</keyword>
<feature type="transmembrane region" description="Helical" evidence="1">
    <location>
        <begin position="213"/>
        <end position="233"/>
    </location>
</feature>
<gene>
    <name evidence="3" type="ORF">IV203_019040</name>
    <name evidence="2" type="ORF">IV203_022637</name>
</gene>
<evidence type="ECO:0008006" key="5">
    <source>
        <dbReference type="Google" id="ProtNLM"/>
    </source>
</evidence>
<evidence type="ECO:0000313" key="3">
    <source>
        <dbReference type="EMBL" id="KAG7370470.1"/>
    </source>
</evidence>
<evidence type="ECO:0000313" key="2">
    <source>
        <dbReference type="EMBL" id="KAG7344629.1"/>
    </source>
</evidence>
<evidence type="ECO:0000313" key="4">
    <source>
        <dbReference type="Proteomes" id="UP000693970"/>
    </source>
</evidence>
<keyword evidence="1" id="KW-1133">Transmembrane helix</keyword>
<keyword evidence="4" id="KW-1185">Reference proteome</keyword>
<organism evidence="2 4">
    <name type="scientific">Nitzschia inconspicua</name>
    <dbReference type="NCBI Taxonomy" id="303405"/>
    <lineage>
        <taxon>Eukaryota</taxon>
        <taxon>Sar</taxon>
        <taxon>Stramenopiles</taxon>
        <taxon>Ochrophyta</taxon>
        <taxon>Bacillariophyta</taxon>
        <taxon>Bacillariophyceae</taxon>
        <taxon>Bacillariophycidae</taxon>
        <taxon>Bacillariales</taxon>
        <taxon>Bacillariaceae</taxon>
        <taxon>Nitzschia</taxon>
    </lineage>
</organism>
<evidence type="ECO:0000256" key="1">
    <source>
        <dbReference type="SAM" id="Phobius"/>
    </source>
</evidence>
<protein>
    <recommendedName>
        <fullName evidence="5">Transmembrane protein</fullName>
    </recommendedName>
</protein>
<sequence length="260" mass="27786">MAASMDSMNSEEKKRSVGLCCFSLLGLVSTAAFICAVYSYAYCDFATRYIELTEGTDPNTVCETSGFSTDLQPVCEALIQTHGVGFEGFWVTVPVDQQVCFPYTQPTPIGIVTPTFDTKFNSARALSITGIVLGGAAWFTLMLASCCPLDQARMKGLSCYFFLATLFQGLSLLLFRSNVCDVGFFSAYFSSSTVDQVDFIESVSCGLSTGSRLAISATVLWFVCNSMVPMVVVPTPLTMLGRGQAEPAVAAAAGTAEEEA</sequence>